<dbReference type="AlphaFoldDB" id="A0A6L2MY56"/>
<gene>
    <name evidence="6" type="ORF">Tci_050155</name>
</gene>
<dbReference type="GO" id="GO:0046872">
    <property type="term" value="F:metal ion binding"/>
    <property type="evidence" value="ECO:0007669"/>
    <property type="project" value="UniProtKB-KW"/>
</dbReference>
<dbReference type="EMBL" id="BKCJ010007621">
    <property type="protein sequence ID" value="GEU78177.1"/>
    <property type="molecule type" value="Genomic_DNA"/>
</dbReference>
<evidence type="ECO:0000259" key="5">
    <source>
        <dbReference type="Pfam" id="PF25597"/>
    </source>
</evidence>
<dbReference type="InterPro" id="IPR012337">
    <property type="entry name" value="RNaseH-like_sf"/>
</dbReference>
<dbReference type="GO" id="GO:0003676">
    <property type="term" value="F:nucleic acid binding"/>
    <property type="evidence" value="ECO:0007669"/>
    <property type="project" value="InterPro"/>
</dbReference>
<sequence>ACQFCRPTPIQASHGVVIDDYSRFTWVFFLATKDETSPILRTFITGLENHLSLKENGIAERKNKTHIKAARTMLADSLLPIPFWAEAVNTACYVQNMVLVTKPHNKTPYELLHGKFDGKVDEGFLVGYSVSSKSFRIINSRTRIVQETLHVNFLENKPNVAGEEIEQQYVLFLWSSGSTNPQNTDGDVAFNEKEPEFDEKKPESEVNVSSSSKFEDFSDNIINEVNAASTLVPTVGQISLNNTNTFSAAGPSNVVASPTHGKYSCIDASQLPNDPEMPELEDITYSDDEDDVGIEADFNNLEISITVSPIPTIRVHKDHHEEGIDYEEVFAPVARIEAIRLFLAYASFMGFMVYQMDVKSAFLYETIKEEVYVFQPLGFEDPDHPDKDLCKAFEKLMKDKFQMSLMRELTFFLGLQVKQKKDGIFINQDKYVAEILRKFGLTNKKSASTPIDTEKPLLKDPNGEDVDVHTYRSMIGSLMYLTSSRPDIMFEFWTIVVVKKVNDITRLQALVDKKKVVVMKATIRDALCLNDAEGVECLPNEEIFAKLARMGYEKPSTKLTFYKGLVRNVDNPTKFYMYPCFLQLMIRKQVGDLSTHTIKYTSPALTQKVFTNIKRVGDVSATNGEVPTTDEEPSIPSPTPPTPPPQPSQDIPSTSQDKIAQALEITKLKQRVKKLERRNKGRLIADMDADADVVLEEAKDVVTDAKSDQDAEEELEPAKLQDVVDIVTTTKIIIEIVTAASTTITVADVPIPAATTAVAPTLTAAPTRRTKGVVIRDPKEELEAELNRTIDWDEVIDHVNKKAKEDPAEKRKDLKALWSLVKERFATTKPKKFFDDILLITLGAMFARYTCSNLEKSNKCSWSSKSQELEAVGILCFGVDAAMDFKEKHAKCLMLLVKHLVLSSQDDAID</sequence>
<dbReference type="Pfam" id="PF07727">
    <property type="entry name" value="RVT_2"/>
    <property type="match status" value="2"/>
</dbReference>
<feature type="compositionally biased region" description="Pro residues" evidence="3">
    <location>
        <begin position="635"/>
        <end position="647"/>
    </location>
</feature>
<evidence type="ECO:0000256" key="3">
    <source>
        <dbReference type="SAM" id="MobiDB-lite"/>
    </source>
</evidence>
<feature type="domain" description="Reverse transcriptase Ty1/copia-type" evidence="4">
    <location>
        <begin position="322"/>
        <end position="387"/>
    </location>
</feature>
<keyword evidence="1" id="KW-0479">Metal-binding</keyword>
<comment type="caution">
    <text evidence="6">The sequence shown here is derived from an EMBL/GenBank/DDBJ whole genome shotgun (WGS) entry which is preliminary data.</text>
</comment>
<dbReference type="Gene3D" id="3.30.420.10">
    <property type="entry name" value="Ribonuclease H-like superfamily/Ribonuclease H"/>
    <property type="match status" value="1"/>
</dbReference>
<dbReference type="InterPro" id="IPR057670">
    <property type="entry name" value="SH3_retrovirus"/>
</dbReference>
<dbReference type="PANTHER" id="PTHR42648:SF32">
    <property type="entry name" value="RIBONUCLEASE H-LIKE DOMAIN, GAG-PRE-INTEGRASE DOMAIN PROTEIN-RELATED"/>
    <property type="match status" value="1"/>
</dbReference>
<feature type="domain" description="Retroviral polymerase SH3-like" evidence="5">
    <location>
        <begin position="113"/>
        <end position="158"/>
    </location>
</feature>
<dbReference type="InterPro" id="IPR036397">
    <property type="entry name" value="RNaseH_sf"/>
</dbReference>
<evidence type="ECO:0000313" key="6">
    <source>
        <dbReference type="EMBL" id="GEU78177.1"/>
    </source>
</evidence>
<dbReference type="SUPFAM" id="SSF53098">
    <property type="entry name" value="Ribonuclease H-like"/>
    <property type="match status" value="1"/>
</dbReference>
<feature type="region of interest" description="Disordered" evidence="3">
    <location>
        <begin position="620"/>
        <end position="656"/>
    </location>
</feature>
<evidence type="ECO:0008006" key="7">
    <source>
        <dbReference type="Google" id="ProtNLM"/>
    </source>
</evidence>
<evidence type="ECO:0000259" key="4">
    <source>
        <dbReference type="Pfam" id="PF07727"/>
    </source>
</evidence>
<dbReference type="Pfam" id="PF25597">
    <property type="entry name" value="SH3_retrovirus"/>
    <property type="match status" value="1"/>
</dbReference>
<evidence type="ECO:0000256" key="2">
    <source>
        <dbReference type="ARBA" id="ARBA00022801"/>
    </source>
</evidence>
<keyword evidence="2" id="KW-0378">Hydrolase</keyword>
<dbReference type="GO" id="GO:0016787">
    <property type="term" value="F:hydrolase activity"/>
    <property type="evidence" value="ECO:0007669"/>
    <property type="project" value="UniProtKB-KW"/>
</dbReference>
<proteinExistence type="predicted"/>
<dbReference type="InterPro" id="IPR013103">
    <property type="entry name" value="RVT_2"/>
</dbReference>
<organism evidence="6">
    <name type="scientific">Tanacetum cinerariifolium</name>
    <name type="common">Dalmatian daisy</name>
    <name type="synonym">Chrysanthemum cinerariifolium</name>
    <dbReference type="NCBI Taxonomy" id="118510"/>
    <lineage>
        <taxon>Eukaryota</taxon>
        <taxon>Viridiplantae</taxon>
        <taxon>Streptophyta</taxon>
        <taxon>Embryophyta</taxon>
        <taxon>Tracheophyta</taxon>
        <taxon>Spermatophyta</taxon>
        <taxon>Magnoliopsida</taxon>
        <taxon>eudicotyledons</taxon>
        <taxon>Gunneridae</taxon>
        <taxon>Pentapetalae</taxon>
        <taxon>asterids</taxon>
        <taxon>campanulids</taxon>
        <taxon>Asterales</taxon>
        <taxon>Asteraceae</taxon>
        <taxon>Asteroideae</taxon>
        <taxon>Anthemideae</taxon>
        <taxon>Anthemidinae</taxon>
        <taxon>Tanacetum</taxon>
    </lineage>
</organism>
<feature type="domain" description="Reverse transcriptase Ty1/copia-type" evidence="4">
    <location>
        <begin position="388"/>
        <end position="451"/>
    </location>
</feature>
<reference evidence="6" key="1">
    <citation type="journal article" date="2019" name="Sci. Rep.">
        <title>Draft genome of Tanacetum cinerariifolium, the natural source of mosquito coil.</title>
        <authorList>
            <person name="Yamashiro T."/>
            <person name="Shiraishi A."/>
            <person name="Satake H."/>
            <person name="Nakayama K."/>
        </authorList>
    </citation>
    <scope>NUCLEOTIDE SEQUENCE</scope>
</reference>
<feature type="non-terminal residue" evidence="6">
    <location>
        <position position="1"/>
    </location>
</feature>
<evidence type="ECO:0000256" key="1">
    <source>
        <dbReference type="ARBA" id="ARBA00022723"/>
    </source>
</evidence>
<accession>A0A6L2MY56</accession>
<dbReference type="InterPro" id="IPR039537">
    <property type="entry name" value="Retrotran_Ty1/copia-like"/>
</dbReference>
<name>A0A6L2MY56_TANCI</name>
<dbReference type="PANTHER" id="PTHR42648">
    <property type="entry name" value="TRANSPOSASE, PUTATIVE-RELATED"/>
    <property type="match status" value="1"/>
</dbReference>
<protein>
    <recommendedName>
        <fullName evidence="7">Reverse transcriptase Ty1/copia-type domain-containing protein</fullName>
    </recommendedName>
</protein>